<keyword evidence="3" id="KW-1185">Reference proteome</keyword>
<sequence length="107" mass="11772">MATSDDVQAALKPFLQRASEAECLVYASSSGGVWFLSSHGDSGNEELSKKVAEMQRMLEDAKAEKLAEREKASKEVKSVTEENAKLRYRITHLVRALKKADGDLASK</sequence>
<evidence type="ECO:0000313" key="3">
    <source>
        <dbReference type="Proteomes" id="UP001172457"/>
    </source>
</evidence>
<organism evidence="2 3">
    <name type="scientific">Centaurea solstitialis</name>
    <name type="common">yellow star-thistle</name>
    <dbReference type="NCBI Taxonomy" id="347529"/>
    <lineage>
        <taxon>Eukaryota</taxon>
        <taxon>Viridiplantae</taxon>
        <taxon>Streptophyta</taxon>
        <taxon>Embryophyta</taxon>
        <taxon>Tracheophyta</taxon>
        <taxon>Spermatophyta</taxon>
        <taxon>Magnoliopsida</taxon>
        <taxon>eudicotyledons</taxon>
        <taxon>Gunneridae</taxon>
        <taxon>Pentapetalae</taxon>
        <taxon>asterids</taxon>
        <taxon>campanulids</taxon>
        <taxon>Asterales</taxon>
        <taxon>Asteraceae</taxon>
        <taxon>Carduoideae</taxon>
        <taxon>Cardueae</taxon>
        <taxon>Centaureinae</taxon>
        <taxon>Centaurea</taxon>
    </lineage>
</organism>
<name>A0AA38W2H6_9ASTR</name>
<dbReference type="AlphaFoldDB" id="A0AA38W2H6"/>
<accession>A0AA38W2H6</accession>
<reference evidence="2" key="1">
    <citation type="submission" date="2023-03" db="EMBL/GenBank/DDBJ databases">
        <title>Chromosome-scale reference genome and RAD-based genetic map of yellow starthistle (Centaurea solstitialis) reveal putative structural variation and QTLs associated with invader traits.</title>
        <authorList>
            <person name="Reatini B."/>
            <person name="Cang F.A."/>
            <person name="Jiang Q."/>
            <person name="Mckibben M.T.W."/>
            <person name="Barker M.S."/>
            <person name="Rieseberg L.H."/>
            <person name="Dlugosch K.M."/>
        </authorList>
    </citation>
    <scope>NUCLEOTIDE SEQUENCE</scope>
    <source>
        <strain evidence="2">CAN-66</strain>
        <tissue evidence="2">Leaf</tissue>
    </source>
</reference>
<evidence type="ECO:0000256" key="1">
    <source>
        <dbReference type="SAM" id="Coils"/>
    </source>
</evidence>
<dbReference type="EMBL" id="JARYMX010000006">
    <property type="protein sequence ID" value="KAJ9543962.1"/>
    <property type="molecule type" value="Genomic_DNA"/>
</dbReference>
<proteinExistence type="predicted"/>
<feature type="coiled-coil region" evidence="1">
    <location>
        <begin position="44"/>
        <end position="89"/>
    </location>
</feature>
<comment type="caution">
    <text evidence="2">The sequence shown here is derived from an EMBL/GenBank/DDBJ whole genome shotgun (WGS) entry which is preliminary data.</text>
</comment>
<dbReference type="Proteomes" id="UP001172457">
    <property type="component" value="Chromosome 6"/>
</dbReference>
<protein>
    <submittedName>
        <fullName evidence="2">Uncharacterized protein</fullName>
    </submittedName>
</protein>
<gene>
    <name evidence="2" type="ORF">OSB04_023669</name>
</gene>
<dbReference type="PANTHER" id="PTHR38377:SF1">
    <property type="entry name" value="THREONINE-TRNA LIGASE 2"/>
    <property type="match status" value="1"/>
</dbReference>
<evidence type="ECO:0000313" key="2">
    <source>
        <dbReference type="EMBL" id="KAJ9543962.1"/>
    </source>
</evidence>
<dbReference type="PANTHER" id="PTHR38377">
    <property type="entry name" value="THREONINE-TRNA LIGASE 2"/>
    <property type="match status" value="1"/>
</dbReference>
<keyword evidence="1" id="KW-0175">Coiled coil</keyword>